<dbReference type="InterPro" id="IPR025996">
    <property type="entry name" value="MT1864/Rv1816-like_C"/>
</dbReference>
<evidence type="ECO:0000256" key="4">
    <source>
        <dbReference type="PROSITE-ProRule" id="PRU00335"/>
    </source>
</evidence>
<proteinExistence type="predicted"/>
<name>A0ABS9TJQ2_9PSEU</name>
<evidence type="ECO:0000313" key="6">
    <source>
        <dbReference type="EMBL" id="MCH6168764.1"/>
    </source>
</evidence>
<dbReference type="PROSITE" id="PS50977">
    <property type="entry name" value="HTH_TETR_2"/>
    <property type="match status" value="1"/>
</dbReference>
<dbReference type="RefSeq" id="WP_241039412.1">
    <property type="nucleotide sequence ID" value="NZ_BAAAJF010000011.1"/>
</dbReference>
<reference evidence="6 7" key="1">
    <citation type="submission" date="2022-03" db="EMBL/GenBank/DDBJ databases">
        <title>Pseudonocardia alaer sp. nov., a novel actinomycete isolated from reed forest soil.</title>
        <authorList>
            <person name="Wang L."/>
        </authorList>
    </citation>
    <scope>NUCLEOTIDE SEQUENCE [LARGE SCALE GENOMIC DNA]</scope>
    <source>
        <strain evidence="6 7">Y-16303</strain>
    </source>
</reference>
<feature type="domain" description="HTH tetR-type" evidence="5">
    <location>
        <begin position="12"/>
        <end position="72"/>
    </location>
</feature>
<keyword evidence="2 4" id="KW-0238">DNA-binding</keyword>
<dbReference type="InterPro" id="IPR001647">
    <property type="entry name" value="HTH_TetR"/>
</dbReference>
<keyword evidence="1" id="KW-0805">Transcription regulation</keyword>
<keyword evidence="7" id="KW-1185">Reference proteome</keyword>
<keyword evidence="3" id="KW-0804">Transcription</keyword>
<feature type="DNA-binding region" description="H-T-H motif" evidence="4">
    <location>
        <begin position="35"/>
        <end position="54"/>
    </location>
</feature>
<dbReference type="InterPro" id="IPR050109">
    <property type="entry name" value="HTH-type_TetR-like_transc_reg"/>
</dbReference>
<accession>A0ABS9TJQ2</accession>
<comment type="caution">
    <text evidence="6">The sequence shown here is derived from an EMBL/GenBank/DDBJ whole genome shotgun (WGS) entry which is preliminary data.</text>
</comment>
<protein>
    <submittedName>
        <fullName evidence="6">TetR/AcrR family transcriptional regulator</fullName>
    </submittedName>
</protein>
<dbReference type="PANTHER" id="PTHR30055">
    <property type="entry name" value="HTH-TYPE TRANSCRIPTIONAL REGULATOR RUTR"/>
    <property type="match status" value="1"/>
</dbReference>
<dbReference type="SUPFAM" id="SSF48498">
    <property type="entry name" value="Tetracyclin repressor-like, C-terminal domain"/>
    <property type="match status" value="1"/>
</dbReference>
<gene>
    <name evidence="6" type="ORF">MMF94_23980</name>
</gene>
<dbReference type="Gene3D" id="1.10.357.10">
    <property type="entry name" value="Tetracycline Repressor, domain 2"/>
    <property type="match status" value="1"/>
</dbReference>
<evidence type="ECO:0000256" key="1">
    <source>
        <dbReference type="ARBA" id="ARBA00023015"/>
    </source>
</evidence>
<dbReference type="PANTHER" id="PTHR30055:SF234">
    <property type="entry name" value="HTH-TYPE TRANSCRIPTIONAL REGULATOR BETI"/>
    <property type="match status" value="1"/>
</dbReference>
<sequence length="193" mass="20884">MPTQNRRERERASRHELIVRTARELAETEGWDAVTTRRLSERIEYSQPVLYSHFAGKDAIIAAVAMQGFAELADALAAARAQAGGEQAAVAAVFRTYLAFAAANPALYDAMFTLSTDLPFAQATTPAPMQAGFAQLHGVLAPFAGEHDTGVFTELWWATMHGLATLARGGRIPADAQEQRVAMLVDQLTSPAR</sequence>
<dbReference type="Proteomes" id="UP001299970">
    <property type="component" value="Unassembled WGS sequence"/>
</dbReference>
<evidence type="ECO:0000256" key="3">
    <source>
        <dbReference type="ARBA" id="ARBA00023163"/>
    </source>
</evidence>
<dbReference type="InterPro" id="IPR009057">
    <property type="entry name" value="Homeodomain-like_sf"/>
</dbReference>
<evidence type="ECO:0000259" key="5">
    <source>
        <dbReference type="PROSITE" id="PS50977"/>
    </source>
</evidence>
<dbReference type="InterPro" id="IPR036271">
    <property type="entry name" value="Tet_transcr_reg_TetR-rel_C_sf"/>
</dbReference>
<dbReference type="SUPFAM" id="SSF46689">
    <property type="entry name" value="Homeodomain-like"/>
    <property type="match status" value="1"/>
</dbReference>
<evidence type="ECO:0000256" key="2">
    <source>
        <dbReference type="ARBA" id="ARBA00023125"/>
    </source>
</evidence>
<organism evidence="6 7">
    <name type="scientific">Pseudonocardia alaniniphila</name>
    <dbReference type="NCBI Taxonomy" id="75291"/>
    <lineage>
        <taxon>Bacteria</taxon>
        <taxon>Bacillati</taxon>
        <taxon>Actinomycetota</taxon>
        <taxon>Actinomycetes</taxon>
        <taxon>Pseudonocardiales</taxon>
        <taxon>Pseudonocardiaceae</taxon>
        <taxon>Pseudonocardia</taxon>
    </lineage>
</organism>
<dbReference type="EMBL" id="JAKXMK010000021">
    <property type="protein sequence ID" value="MCH6168764.1"/>
    <property type="molecule type" value="Genomic_DNA"/>
</dbReference>
<dbReference type="Pfam" id="PF13305">
    <property type="entry name" value="TetR_C_33"/>
    <property type="match status" value="1"/>
</dbReference>
<evidence type="ECO:0000313" key="7">
    <source>
        <dbReference type="Proteomes" id="UP001299970"/>
    </source>
</evidence>
<dbReference type="Pfam" id="PF00440">
    <property type="entry name" value="TetR_N"/>
    <property type="match status" value="1"/>
</dbReference>